<evidence type="ECO:0000256" key="4">
    <source>
        <dbReference type="ARBA" id="ARBA00022692"/>
    </source>
</evidence>
<feature type="transmembrane region" description="Helical" evidence="7">
    <location>
        <begin position="52"/>
        <end position="72"/>
    </location>
</feature>
<evidence type="ECO:0000256" key="1">
    <source>
        <dbReference type="ARBA" id="ARBA00004651"/>
    </source>
</evidence>
<evidence type="ECO:0000256" key="5">
    <source>
        <dbReference type="ARBA" id="ARBA00022989"/>
    </source>
</evidence>
<feature type="domain" description="Prepilin type IV endopeptidase peptidase" evidence="8">
    <location>
        <begin position="83"/>
        <end position="189"/>
    </location>
</feature>
<evidence type="ECO:0008006" key="11">
    <source>
        <dbReference type="Google" id="ProtNLM"/>
    </source>
</evidence>
<keyword evidence="3" id="KW-1003">Cell membrane</keyword>
<feature type="transmembrane region" description="Helical" evidence="7">
    <location>
        <begin position="202"/>
        <end position="219"/>
    </location>
</feature>
<evidence type="ECO:0000256" key="3">
    <source>
        <dbReference type="ARBA" id="ARBA00022475"/>
    </source>
</evidence>
<reference evidence="10" key="1">
    <citation type="submission" date="2018-05" db="EMBL/GenBank/DDBJ databases">
        <authorList>
            <person name="Lanie J.A."/>
            <person name="Ng W.-L."/>
            <person name="Kazmierczak K.M."/>
            <person name="Andrzejewski T.M."/>
            <person name="Davidsen T.M."/>
            <person name="Wayne K.J."/>
            <person name="Tettelin H."/>
            <person name="Glass J.I."/>
            <person name="Rusch D."/>
            <person name="Podicherti R."/>
            <person name="Tsui H.-C.T."/>
            <person name="Winkler M.E."/>
        </authorList>
    </citation>
    <scope>NUCLEOTIDE SEQUENCE</scope>
</reference>
<protein>
    <recommendedName>
        <fullName evidence="11">Prepilin peptidase</fullName>
    </recommendedName>
</protein>
<comment type="similarity">
    <text evidence="2">Belongs to the peptidase A24 family.</text>
</comment>
<dbReference type="PANTHER" id="PTHR30487">
    <property type="entry name" value="TYPE 4 PREPILIN-LIKE PROTEINS LEADER PEPTIDE-PROCESSING ENZYME"/>
    <property type="match status" value="1"/>
</dbReference>
<feature type="transmembrane region" description="Helical" evidence="7">
    <location>
        <begin position="158"/>
        <end position="190"/>
    </location>
</feature>
<dbReference type="InterPro" id="IPR050882">
    <property type="entry name" value="Prepilin_peptidase/N-MTase"/>
</dbReference>
<evidence type="ECO:0000256" key="2">
    <source>
        <dbReference type="ARBA" id="ARBA00005801"/>
    </source>
</evidence>
<feature type="transmembrane region" description="Helical" evidence="7">
    <location>
        <begin position="124"/>
        <end position="146"/>
    </location>
</feature>
<feature type="domain" description="Prepilin peptidase A24 N-terminal" evidence="9">
    <location>
        <begin position="1"/>
        <end position="69"/>
    </location>
</feature>
<proteinExistence type="inferred from homology"/>
<dbReference type="EMBL" id="UINC01172926">
    <property type="protein sequence ID" value="SVD78252.1"/>
    <property type="molecule type" value="Genomic_DNA"/>
</dbReference>
<feature type="non-terminal residue" evidence="10">
    <location>
        <position position="1"/>
    </location>
</feature>
<dbReference type="AlphaFoldDB" id="A0A382Y4I2"/>
<dbReference type="InterPro" id="IPR000045">
    <property type="entry name" value="Prepilin_IV_endopep_pep"/>
</dbReference>
<dbReference type="Pfam" id="PF01478">
    <property type="entry name" value="Peptidase_A24"/>
    <property type="match status" value="1"/>
</dbReference>
<keyword evidence="4 7" id="KW-0812">Transmembrane</keyword>
<dbReference type="GO" id="GO:0006465">
    <property type="term" value="P:signal peptide processing"/>
    <property type="evidence" value="ECO:0007669"/>
    <property type="project" value="TreeGrafter"/>
</dbReference>
<evidence type="ECO:0000256" key="6">
    <source>
        <dbReference type="ARBA" id="ARBA00023136"/>
    </source>
</evidence>
<dbReference type="Pfam" id="PF06750">
    <property type="entry name" value="A24_N_bact"/>
    <property type="match status" value="1"/>
</dbReference>
<gene>
    <name evidence="10" type="ORF">METZ01_LOCUS431106</name>
</gene>
<evidence type="ECO:0000259" key="8">
    <source>
        <dbReference type="Pfam" id="PF01478"/>
    </source>
</evidence>
<feature type="transmembrane region" description="Helical" evidence="7">
    <location>
        <begin position="100"/>
        <end position="118"/>
    </location>
</feature>
<keyword evidence="5 7" id="KW-1133">Transmembrane helix</keyword>
<dbReference type="GO" id="GO:0005886">
    <property type="term" value="C:plasma membrane"/>
    <property type="evidence" value="ECO:0007669"/>
    <property type="project" value="UniProtKB-SubCell"/>
</dbReference>
<organism evidence="10">
    <name type="scientific">marine metagenome</name>
    <dbReference type="NCBI Taxonomy" id="408172"/>
    <lineage>
        <taxon>unclassified sequences</taxon>
        <taxon>metagenomes</taxon>
        <taxon>ecological metagenomes</taxon>
    </lineage>
</organism>
<evidence type="ECO:0000313" key="10">
    <source>
        <dbReference type="EMBL" id="SVD78252.1"/>
    </source>
</evidence>
<dbReference type="Gene3D" id="1.20.120.1220">
    <property type="match status" value="1"/>
</dbReference>
<name>A0A382Y4I2_9ZZZZ</name>
<sequence>LIYRLPKNISVITPRSFCPKCEAMIPFYRNIPIVSFIIQLGKCGNCSNRISFLYPIIEILSAIALVFSVKTISYPESLSFYWMFTSLLVLTIIDQKWMQVPTTIIISMAFGLLCYHLIWTVDLMVPISGTIIGLGFISFVVAFNWFIFHKQTMGLGDLFIIAILGAWLGPIQIFIAIVLSSILALIVFISLSFMEGFNRSKALPFIPYLSFSSIITYLINPL</sequence>
<dbReference type="InterPro" id="IPR010627">
    <property type="entry name" value="Prepilin_pept_A24_N"/>
</dbReference>
<evidence type="ECO:0000259" key="9">
    <source>
        <dbReference type="Pfam" id="PF06750"/>
    </source>
</evidence>
<dbReference type="PANTHER" id="PTHR30487:SF0">
    <property type="entry name" value="PREPILIN LEADER PEPTIDASE_N-METHYLTRANSFERASE-RELATED"/>
    <property type="match status" value="1"/>
</dbReference>
<evidence type="ECO:0000256" key="7">
    <source>
        <dbReference type="SAM" id="Phobius"/>
    </source>
</evidence>
<comment type="subcellular location">
    <subcellularLocation>
        <location evidence="1">Cell membrane</location>
        <topology evidence="1">Multi-pass membrane protein</topology>
    </subcellularLocation>
</comment>
<keyword evidence="6 7" id="KW-0472">Membrane</keyword>
<dbReference type="GO" id="GO:0004190">
    <property type="term" value="F:aspartic-type endopeptidase activity"/>
    <property type="evidence" value="ECO:0007669"/>
    <property type="project" value="InterPro"/>
</dbReference>
<accession>A0A382Y4I2</accession>